<name>A0ABR1P673_DIAER</name>
<proteinExistence type="predicted"/>
<evidence type="ECO:0008006" key="3">
    <source>
        <dbReference type="Google" id="ProtNLM"/>
    </source>
</evidence>
<reference evidence="1 2" key="1">
    <citation type="submission" date="2024-02" db="EMBL/GenBank/DDBJ databases">
        <title>De novo assembly and annotation of 12 fungi associated with fruit tree decline syndrome in Ontario, Canada.</title>
        <authorList>
            <person name="Sulman M."/>
            <person name="Ellouze W."/>
            <person name="Ilyukhin E."/>
        </authorList>
    </citation>
    <scope>NUCLEOTIDE SEQUENCE [LARGE SCALE GENOMIC DNA]</scope>
    <source>
        <strain evidence="1 2">M169</strain>
    </source>
</reference>
<keyword evidence="2" id="KW-1185">Reference proteome</keyword>
<comment type="caution">
    <text evidence="1">The sequence shown here is derived from an EMBL/GenBank/DDBJ whole genome shotgun (WGS) entry which is preliminary data.</text>
</comment>
<protein>
    <recommendedName>
        <fullName evidence="3">Fungal STAND N-terminal Goodbye domain-containing protein</fullName>
    </recommendedName>
</protein>
<organism evidence="1 2">
    <name type="scientific">Diaporthe eres</name>
    <name type="common">Phomopsis oblonga</name>
    <dbReference type="NCBI Taxonomy" id="83184"/>
    <lineage>
        <taxon>Eukaryota</taxon>
        <taxon>Fungi</taxon>
        <taxon>Dikarya</taxon>
        <taxon>Ascomycota</taxon>
        <taxon>Pezizomycotina</taxon>
        <taxon>Sordariomycetes</taxon>
        <taxon>Sordariomycetidae</taxon>
        <taxon>Diaporthales</taxon>
        <taxon>Diaporthaceae</taxon>
        <taxon>Diaporthe</taxon>
        <taxon>Diaporthe eres species complex</taxon>
    </lineage>
</organism>
<gene>
    <name evidence="1" type="ORF">SLS63_007111</name>
</gene>
<accession>A0ABR1P673</accession>
<sequence length="303" mass="34833">MHVASDPTFPNQTDVLSLAVRKFHNAPEDSANALRAIRLLAEDVKRSVDVISKDIPEFAQSGDDRALQDISKECGQLAVGILAQIEKLRVDGQGLPRKMRALRVSAKFWFEKKEIDDMLARLIALEARLRYWWFPTYIYQHGLTVENNMIMAIRNGLGQLKSTANRLEIGQYIRSGLEAGLDQMRTYIKSTEDAREISARRAALEDTALNFRNYKQETNRVRRHHCILMNRIFDSVYTRENKIEVAHINTIEWLFESLISNFRVWLETGSGVYWISGLANGLDEYHGAKEDIIHVLRDLWACP</sequence>
<dbReference type="Proteomes" id="UP001430848">
    <property type="component" value="Unassembled WGS sequence"/>
</dbReference>
<evidence type="ECO:0000313" key="2">
    <source>
        <dbReference type="Proteomes" id="UP001430848"/>
    </source>
</evidence>
<dbReference type="EMBL" id="JAKNSF020000038">
    <property type="protein sequence ID" value="KAK7727292.1"/>
    <property type="molecule type" value="Genomic_DNA"/>
</dbReference>
<evidence type="ECO:0000313" key="1">
    <source>
        <dbReference type="EMBL" id="KAK7727292.1"/>
    </source>
</evidence>